<accession>A0A2N9HTT6</accession>
<dbReference type="EMBL" id="OIVN01004445">
    <property type="protein sequence ID" value="SPD17436.1"/>
    <property type="molecule type" value="Genomic_DNA"/>
</dbReference>
<dbReference type="AlphaFoldDB" id="A0A2N9HTT6"/>
<protein>
    <submittedName>
        <fullName evidence="1">Uncharacterized protein</fullName>
    </submittedName>
</protein>
<proteinExistence type="predicted"/>
<name>A0A2N9HTT6_FAGSY</name>
<organism evidence="1">
    <name type="scientific">Fagus sylvatica</name>
    <name type="common">Beechnut</name>
    <dbReference type="NCBI Taxonomy" id="28930"/>
    <lineage>
        <taxon>Eukaryota</taxon>
        <taxon>Viridiplantae</taxon>
        <taxon>Streptophyta</taxon>
        <taxon>Embryophyta</taxon>
        <taxon>Tracheophyta</taxon>
        <taxon>Spermatophyta</taxon>
        <taxon>Magnoliopsida</taxon>
        <taxon>eudicotyledons</taxon>
        <taxon>Gunneridae</taxon>
        <taxon>Pentapetalae</taxon>
        <taxon>rosids</taxon>
        <taxon>fabids</taxon>
        <taxon>Fagales</taxon>
        <taxon>Fagaceae</taxon>
        <taxon>Fagus</taxon>
    </lineage>
</organism>
<reference evidence="1" key="1">
    <citation type="submission" date="2018-02" db="EMBL/GenBank/DDBJ databases">
        <authorList>
            <person name="Cohen D.B."/>
            <person name="Kent A.D."/>
        </authorList>
    </citation>
    <scope>NUCLEOTIDE SEQUENCE</scope>
</reference>
<evidence type="ECO:0000313" key="1">
    <source>
        <dbReference type="EMBL" id="SPD17436.1"/>
    </source>
</evidence>
<sequence>MGAYLHHHSWSSAASWKYVSATVESLWDPWWCGKELGIQPLLFFPAIPPNTSKGFTAMQKRIKPPLGKININVDAAIGELQACCAAVMAKDLGLDKDAIAEDKDATGLECEMVLEDTKELKLEV</sequence>
<gene>
    <name evidence="1" type="ORF">FSB_LOCUS45318</name>
</gene>